<organism evidence="11 12">
    <name type="scientific">Scleroderma citrinum Foug A</name>
    <dbReference type="NCBI Taxonomy" id="1036808"/>
    <lineage>
        <taxon>Eukaryota</taxon>
        <taxon>Fungi</taxon>
        <taxon>Dikarya</taxon>
        <taxon>Basidiomycota</taxon>
        <taxon>Agaricomycotina</taxon>
        <taxon>Agaricomycetes</taxon>
        <taxon>Agaricomycetidae</taxon>
        <taxon>Boletales</taxon>
        <taxon>Sclerodermatineae</taxon>
        <taxon>Sclerodermataceae</taxon>
        <taxon>Scleroderma</taxon>
    </lineage>
</organism>
<keyword evidence="4" id="KW-0677">Repeat</keyword>
<gene>
    <name evidence="11" type="ORF">SCLCIDRAFT_137434</name>
</gene>
<keyword evidence="5 9" id="KW-0518">Myosin</keyword>
<dbReference type="GO" id="GO:0042995">
    <property type="term" value="C:cell projection"/>
    <property type="evidence" value="ECO:0007669"/>
    <property type="project" value="UniProtKB-SubCell"/>
</dbReference>
<dbReference type="PANTHER" id="PTHR46256">
    <property type="entry name" value="AGAP011099-PA"/>
    <property type="match status" value="1"/>
</dbReference>
<evidence type="ECO:0000256" key="3">
    <source>
        <dbReference type="ARBA" id="ARBA00022490"/>
    </source>
</evidence>
<dbReference type="HOGENOM" id="CLU_091557_1_0_1"/>
<dbReference type="Gene3D" id="1.10.10.820">
    <property type="match status" value="1"/>
</dbReference>
<dbReference type="GO" id="GO:0016459">
    <property type="term" value="C:myosin complex"/>
    <property type="evidence" value="ECO:0007669"/>
    <property type="project" value="UniProtKB-KW"/>
</dbReference>
<evidence type="ECO:0000313" key="12">
    <source>
        <dbReference type="Proteomes" id="UP000053989"/>
    </source>
</evidence>
<dbReference type="Pfam" id="PF00063">
    <property type="entry name" value="Myosin_head"/>
    <property type="match status" value="1"/>
</dbReference>
<comment type="similarity">
    <text evidence="9">Belongs to the TRAFAC class myosin-kinesin ATPase superfamily. Myosin family.</text>
</comment>
<accession>A0A0C2ZNF9</accession>
<evidence type="ECO:0000256" key="5">
    <source>
        <dbReference type="ARBA" id="ARBA00023123"/>
    </source>
</evidence>
<keyword evidence="8" id="KW-0966">Cell projection</keyword>
<name>A0A0C2ZNF9_9AGAM</name>
<dbReference type="SUPFAM" id="SSF52540">
    <property type="entry name" value="P-loop containing nucleoside triphosphate hydrolases"/>
    <property type="match status" value="1"/>
</dbReference>
<keyword evidence="9" id="KW-0009">Actin-binding</keyword>
<keyword evidence="6" id="KW-0505">Motor protein</keyword>
<dbReference type="InterPro" id="IPR036961">
    <property type="entry name" value="Kinesin_motor_dom_sf"/>
</dbReference>
<dbReference type="Proteomes" id="UP000053989">
    <property type="component" value="Unassembled WGS sequence"/>
</dbReference>
<comment type="caution">
    <text evidence="9">Lacks conserved residue(s) required for the propagation of feature annotation.</text>
</comment>
<dbReference type="OrthoDB" id="2687402at2759"/>
<dbReference type="AlphaFoldDB" id="A0A0C2ZNF9"/>
<dbReference type="GO" id="GO:0005524">
    <property type="term" value="F:ATP binding"/>
    <property type="evidence" value="ECO:0007669"/>
    <property type="project" value="InterPro"/>
</dbReference>
<dbReference type="PROSITE" id="PS51456">
    <property type="entry name" value="MYOSIN_MOTOR"/>
    <property type="match status" value="1"/>
</dbReference>
<evidence type="ECO:0000256" key="6">
    <source>
        <dbReference type="ARBA" id="ARBA00023175"/>
    </source>
</evidence>
<evidence type="ECO:0000256" key="8">
    <source>
        <dbReference type="ARBA" id="ARBA00023273"/>
    </source>
</evidence>
<dbReference type="InParanoid" id="A0A0C2ZNF9"/>
<dbReference type="STRING" id="1036808.A0A0C2ZNF9"/>
<dbReference type="InterPro" id="IPR052409">
    <property type="entry name" value="Myosin-III_kinase_activity"/>
</dbReference>
<keyword evidence="3" id="KW-0963">Cytoplasm</keyword>
<evidence type="ECO:0000256" key="9">
    <source>
        <dbReference type="PROSITE-ProRule" id="PRU00782"/>
    </source>
</evidence>
<dbReference type="GO" id="GO:0000146">
    <property type="term" value="F:microfilament motor activity"/>
    <property type="evidence" value="ECO:0007669"/>
    <property type="project" value="TreeGrafter"/>
</dbReference>
<sequence length="196" mass="22418">MSTLVIVNPHKYISSNADSVLHNYAAEYRDTTPGRIPLLPHIFQLTNNAYIMTVEKLQVGNPKAIVLPSNLFLSFHLQSRQKRIKLASQLPAVEFVIETFGNTCTLFNPNTSCLRKYTKLQFTDHGKLYRIKTLDYYLKQNRVAVIPSGECNFHIFYYLVSGASPEEGQHLHLQGKVQYRYLSQCSTGTHPNNIRQ</sequence>
<evidence type="ECO:0000256" key="2">
    <source>
        <dbReference type="ARBA" id="ARBA00004316"/>
    </source>
</evidence>
<keyword evidence="12" id="KW-1185">Reference proteome</keyword>
<evidence type="ECO:0000256" key="1">
    <source>
        <dbReference type="ARBA" id="ARBA00004245"/>
    </source>
</evidence>
<protein>
    <recommendedName>
        <fullName evidence="10">Myosin motor domain-containing protein</fullName>
    </recommendedName>
</protein>
<proteinExistence type="inferred from homology"/>
<dbReference type="GO" id="GO:0003779">
    <property type="term" value="F:actin binding"/>
    <property type="evidence" value="ECO:0007669"/>
    <property type="project" value="UniProtKB-KW"/>
</dbReference>
<evidence type="ECO:0000256" key="7">
    <source>
        <dbReference type="ARBA" id="ARBA00023212"/>
    </source>
</evidence>
<dbReference type="InterPro" id="IPR027417">
    <property type="entry name" value="P-loop_NTPase"/>
</dbReference>
<dbReference type="InterPro" id="IPR001609">
    <property type="entry name" value="Myosin_head_motor_dom-like"/>
</dbReference>
<evidence type="ECO:0000256" key="4">
    <source>
        <dbReference type="ARBA" id="ARBA00022737"/>
    </source>
</evidence>
<feature type="domain" description="Myosin motor" evidence="10">
    <location>
        <begin position="1"/>
        <end position="196"/>
    </location>
</feature>
<dbReference type="GO" id="GO:0030832">
    <property type="term" value="P:regulation of actin filament length"/>
    <property type="evidence" value="ECO:0007669"/>
    <property type="project" value="TreeGrafter"/>
</dbReference>
<dbReference type="EMBL" id="KN822161">
    <property type="protein sequence ID" value="KIM54132.1"/>
    <property type="molecule type" value="Genomic_DNA"/>
</dbReference>
<keyword evidence="7" id="KW-0206">Cytoskeleton</keyword>
<dbReference type="PANTHER" id="PTHR46256:SF3">
    <property type="entry name" value="MYOSIN MOTOR DOMAIN-CONTAINING PROTEIN"/>
    <property type="match status" value="1"/>
</dbReference>
<reference evidence="11 12" key="1">
    <citation type="submission" date="2014-04" db="EMBL/GenBank/DDBJ databases">
        <authorList>
            <consortium name="DOE Joint Genome Institute"/>
            <person name="Kuo A."/>
            <person name="Kohler A."/>
            <person name="Nagy L.G."/>
            <person name="Floudas D."/>
            <person name="Copeland A."/>
            <person name="Barry K.W."/>
            <person name="Cichocki N."/>
            <person name="Veneault-Fourrey C."/>
            <person name="LaButti K."/>
            <person name="Lindquist E.A."/>
            <person name="Lipzen A."/>
            <person name="Lundell T."/>
            <person name="Morin E."/>
            <person name="Murat C."/>
            <person name="Sun H."/>
            <person name="Tunlid A."/>
            <person name="Henrissat B."/>
            <person name="Grigoriev I.V."/>
            <person name="Hibbett D.S."/>
            <person name="Martin F."/>
            <person name="Nordberg H.P."/>
            <person name="Cantor M.N."/>
            <person name="Hua S.X."/>
        </authorList>
    </citation>
    <scope>NUCLEOTIDE SEQUENCE [LARGE SCALE GENOMIC DNA]</scope>
    <source>
        <strain evidence="11 12">Foug A</strain>
    </source>
</reference>
<dbReference type="GO" id="GO:0004674">
    <property type="term" value="F:protein serine/threonine kinase activity"/>
    <property type="evidence" value="ECO:0007669"/>
    <property type="project" value="TreeGrafter"/>
</dbReference>
<reference evidence="12" key="2">
    <citation type="submission" date="2015-01" db="EMBL/GenBank/DDBJ databases">
        <title>Evolutionary Origins and Diversification of the Mycorrhizal Mutualists.</title>
        <authorList>
            <consortium name="DOE Joint Genome Institute"/>
            <consortium name="Mycorrhizal Genomics Consortium"/>
            <person name="Kohler A."/>
            <person name="Kuo A."/>
            <person name="Nagy L.G."/>
            <person name="Floudas D."/>
            <person name="Copeland A."/>
            <person name="Barry K.W."/>
            <person name="Cichocki N."/>
            <person name="Veneault-Fourrey C."/>
            <person name="LaButti K."/>
            <person name="Lindquist E.A."/>
            <person name="Lipzen A."/>
            <person name="Lundell T."/>
            <person name="Morin E."/>
            <person name="Murat C."/>
            <person name="Riley R."/>
            <person name="Ohm R."/>
            <person name="Sun H."/>
            <person name="Tunlid A."/>
            <person name="Henrissat B."/>
            <person name="Grigoriev I.V."/>
            <person name="Hibbett D.S."/>
            <person name="Martin F."/>
        </authorList>
    </citation>
    <scope>NUCLEOTIDE SEQUENCE [LARGE SCALE GENOMIC DNA]</scope>
    <source>
        <strain evidence="12">Foug A</strain>
    </source>
</reference>
<evidence type="ECO:0000259" key="10">
    <source>
        <dbReference type="PROSITE" id="PS51456"/>
    </source>
</evidence>
<evidence type="ECO:0000313" key="11">
    <source>
        <dbReference type="EMBL" id="KIM54132.1"/>
    </source>
</evidence>
<dbReference type="Gene3D" id="3.40.850.10">
    <property type="entry name" value="Kinesin motor domain"/>
    <property type="match status" value="1"/>
</dbReference>
<comment type="subcellular location">
    <subcellularLocation>
        <location evidence="2">Cell projection</location>
    </subcellularLocation>
    <subcellularLocation>
        <location evidence="1">Cytoplasm</location>
        <location evidence="1">Cytoskeleton</location>
    </subcellularLocation>
</comment>